<evidence type="ECO:0000256" key="3">
    <source>
        <dbReference type="ARBA" id="ARBA00023125"/>
    </source>
</evidence>
<accession>A0A091AN63</accession>
<protein>
    <submittedName>
        <fullName evidence="5">Uncharacterized protein</fullName>
    </submittedName>
</protein>
<reference evidence="5 6" key="1">
    <citation type="submission" date="2013-09" db="EMBL/GenBank/DDBJ databases">
        <title>Genome sequencing of Arenimonas metalli.</title>
        <authorList>
            <person name="Chen F."/>
            <person name="Wang G."/>
        </authorList>
    </citation>
    <scope>NUCLEOTIDE SEQUENCE [LARGE SCALE GENOMIC DNA]</scope>
    <source>
        <strain evidence="5 6">CF5-1</strain>
    </source>
</reference>
<dbReference type="PATRIC" id="fig|1384056.3.peg.2514"/>
<dbReference type="EMBL" id="AVCK01000063">
    <property type="protein sequence ID" value="KFN41628.1"/>
    <property type="molecule type" value="Genomic_DNA"/>
</dbReference>
<dbReference type="Pfam" id="PF03965">
    <property type="entry name" value="Penicillinase_R"/>
    <property type="match status" value="1"/>
</dbReference>
<dbReference type="GO" id="GO:0045892">
    <property type="term" value="P:negative regulation of DNA-templated transcription"/>
    <property type="evidence" value="ECO:0007669"/>
    <property type="project" value="InterPro"/>
</dbReference>
<keyword evidence="4" id="KW-0804">Transcription</keyword>
<keyword evidence="3" id="KW-0238">DNA-binding</keyword>
<evidence type="ECO:0000256" key="1">
    <source>
        <dbReference type="ARBA" id="ARBA00011046"/>
    </source>
</evidence>
<comment type="caution">
    <text evidence="5">The sequence shown here is derived from an EMBL/GenBank/DDBJ whole genome shotgun (WGS) entry which is preliminary data.</text>
</comment>
<name>A0A091AN63_9GAMM</name>
<dbReference type="InterPro" id="IPR036390">
    <property type="entry name" value="WH_DNA-bd_sf"/>
</dbReference>
<dbReference type="GO" id="GO:0003677">
    <property type="term" value="F:DNA binding"/>
    <property type="evidence" value="ECO:0007669"/>
    <property type="project" value="UniProtKB-KW"/>
</dbReference>
<comment type="similarity">
    <text evidence="1">Belongs to the BlaI transcriptional regulatory family.</text>
</comment>
<evidence type="ECO:0000313" key="6">
    <source>
        <dbReference type="Proteomes" id="UP000029393"/>
    </source>
</evidence>
<keyword evidence="6" id="KW-1185">Reference proteome</keyword>
<evidence type="ECO:0000256" key="4">
    <source>
        <dbReference type="ARBA" id="ARBA00023163"/>
    </source>
</evidence>
<dbReference type="Proteomes" id="UP000029393">
    <property type="component" value="Unassembled WGS sequence"/>
</dbReference>
<dbReference type="Gene3D" id="1.10.10.10">
    <property type="entry name" value="Winged helix-like DNA-binding domain superfamily/Winged helix DNA-binding domain"/>
    <property type="match status" value="1"/>
</dbReference>
<organism evidence="5 6">
    <name type="scientific">Arenimonas metalli CF5-1</name>
    <dbReference type="NCBI Taxonomy" id="1384056"/>
    <lineage>
        <taxon>Bacteria</taxon>
        <taxon>Pseudomonadati</taxon>
        <taxon>Pseudomonadota</taxon>
        <taxon>Gammaproteobacteria</taxon>
        <taxon>Lysobacterales</taxon>
        <taxon>Lysobacteraceae</taxon>
        <taxon>Arenimonas</taxon>
    </lineage>
</organism>
<dbReference type="InterPro" id="IPR005650">
    <property type="entry name" value="BlaI_family"/>
</dbReference>
<keyword evidence="2" id="KW-0805">Transcription regulation</keyword>
<dbReference type="AlphaFoldDB" id="A0A091AN63"/>
<proteinExistence type="inferred from homology"/>
<evidence type="ECO:0000256" key="2">
    <source>
        <dbReference type="ARBA" id="ARBA00023015"/>
    </source>
</evidence>
<dbReference type="SUPFAM" id="SSF46785">
    <property type="entry name" value="Winged helix' DNA-binding domain"/>
    <property type="match status" value="1"/>
</dbReference>
<dbReference type="eggNOG" id="COG3682">
    <property type="taxonomic scope" value="Bacteria"/>
</dbReference>
<dbReference type="PIRSF" id="PIRSF019455">
    <property type="entry name" value="CopR_AtkY"/>
    <property type="match status" value="1"/>
</dbReference>
<dbReference type="OrthoDB" id="279010at2"/>
<dbReference type="RefSeq" id="WP_034215022.1">
    <property type="nucleotide sequence ID" value="NZ_AVCK01000063.1"/>
</dbReference>
<gene>
    <name evidence="5" type="ORF">N787_04990</name>
</gene>
<evidence type="ECO:0000313" key="5">
    <source>
        <dbReference type="EMBL" id="KFN41628.1"/>
    </source>
</evidence>
<dbReference type="STRING" id="1384056.N787_04990"/>
<dbReference type="InterPro" id="IPR036388">
    <property type="entry name" value="WH-like_DNA-bd_sf"/>
</dbReference>
<sequence>MQISEAESVVMEVLWRGSPRSSEEVIAELARDQDWQVSTIKTLLGRLVKKGAVKAAKDGRRFSYSPVLTREAWVRGQSSNLLDRLFDGRLAPLIAHFTESHKLSRKDIADVKRLLEELDDGK</sequence>
<dbReference type="Gene3D" id="1.10.4040.10">
    <property type="entry name" value="Penicillinase repressor domain"/>
    <property type="match status" value="1"/>
</dbReference>